<dbReference type="InterPro" id="IPR007981">
    <property type="entry name" value="Peptidase_A5"/>
</dbReference>
<feature type="transmembrane region" description="Helical" evidence="1">
    <location>
        <begin position="773"/>
        <end position="793"/>
    </location>
</feature>
<keyword evidence="3" id="KW-1185">Reference proteome</keyword>
<gene>
    <name evidence="2" type="ORF">KN1_12950</name>
</gene>
<reference evidence="2 3" key="1">
    <citation type="submission" date="2021-04" db="EMBL/GenBank/DDBJ databases">
        <title>Complete genome sequence of Stygiolobus sp. KN-1.</title>
        <authorList>
            <person name="Nakamura K."/>
            <person name="Sakai H."/>
            <person name="Kurosawa N."/>
        </authorList>
    </citation>
    <scope>NUCLEOTIDE SEQUENCE [LARGE SCALE GENOMIC DNA]</scope>
    <source>
        <strain evidence="2 3">KN-1</strain>
    </source>
</reference>
<evidence type="ECO:0000313" key="2">
    <source>
        <dbReference type="EMBL" id="BCU69998.1"/>
    </source>
</evidence>
<evidence type="ECO:0000313" key="3">
    <source>
        <dbReference type="Proteomes" id="UP000825123"/>
    </source>
</evidence>
<keyword evidence="1" id="KW-1133">Transmembrane helix</keyword>
<dbReference type="EMBL" id="AP024597">
    <property type="protein sequence ID" value="BCU69998.1"/>
    <property type="molecule type" value="Genomic_DNA"/>
</dbReference>
<dbReference type="KEGG" id="csty:KN1_12950"/>
<evidence type="ECO:0000256" key="1">
    <source>
        <dbReference type="SAM" id="Phobius"/>
    </source>
</evidence>
<dbReference type="RefSeq" id="WP_221290168.1">
    <property type="nucleotide sequence ID" value="NZ_AP024597.1"/>
</dbReference>
<organism evidence="2 3">
    <name type="scientific">Stygiolobus caldivivus</name>
    <dbReference type="NCBI Taxonomy" id="2824673"/>
    <lineage>
        <taxon>Archaea</taxon>
        <taxon>Thermoproteota</taxon>
        <taxon>Thermoprotei</taxon>
        <taxon>Sulfolobales</taxon>
        <taxon>Sulfolobaceae</taxon>
        <taxon>Stygiolobus</taxon>
    </lineage>
</organism>
<dbReference type="GeneID" id="66163025"/>
<protein>
    <recommendedName>
        <fullName evidence="4">Thermopsin</fullName>
    </recommendedName>
</protein>
<dbReference type="Pfam" id="PF05317">
    <property type="entry name" value="Thermopsin"/>
    <property type="match status" value="1"/>
</dbReference>
<dbReference type="AlphaFoldDB" id="A0A8D5U6Q5"/>
<keyword evidence="1" id="KW-0472">Membrane</keyword>
<accession>A0A8D5U6Q5</accession>
<evidence type="ECO:0008006" key="4">
    <source>
        <dbReference type="Google" id="ProtNLM"/>
    </source>
</evidence>
<keyword evidence="1" id="KW-0812">Transmembrane</keyword>
<sequence>MNRLIIAFIVMTTSLLFLISALHSSASAIGINDIGLTSQGQNYVYNTTSVKGYFIFYGGSFYSGKPVNYNVASVQLNTVLTNGIYCYFVQNVLVVIANGNGTYTISFVDNLWNLTPPYTVIPSAVEGNGEVCKAPNTSDTYFYFYAFPQNITLRPPFNVTLISNVSVVSGYIELRFIAILTNSDFSQEFVYDDVRVLNPSSQAYFIVGRNIDYPTRADVELVIGGGGSASTLYVYNWSSKMMLLYLYDGRYYEVPSAISYSYITAESAQGIYEYYDNGYVVQTAGNNYYGELWDISANITVVNYSKVEFNLVPAYGEWSYEINGKVFPVNSSEIGLPYGEYNITVFLSVGQTLLYEKTFKNIVVKPYVVVKSEVPSLYVNGEKFTNYTKEGGYYVFYIPFKGPLKIEFPQCYYLNDSRLKLVGVLLDNGSVAQSDVVCAESPGVYTATYQLQYLIRFPYNITVEYDGSVYHVSSMYFTVGSSVYVPEQNITFPNGTLVEVLNQTVKVREGGEGGEINLLTKVFYYVKFLYNGVYVNQLPRPGFYPKGYCISLPKELRNSTTIVIINSSYYKVKVLSPLSLRVNVTVYYRVTFVLGNYSVHVFYERGSTVDLTSNITVNDYVVFVVEKPLTLTVNSPQTVSLEGHFMVYYLVEVHYLNRTISALLPEGGLFTPGNVSIGNYTYVFSPVDITHPGAYFLNYTVYDKVIDELPTGETIVLYVKNGTYASVPVYYDGKVVNETVLVTSSPLVVSLPQSFALGPGNYVNTTSSSDSQMLKIVVLVSLVAGLLVTVALMRKSR</sequence>
<name>A0A8D5U6Q5_9CREN</name>
<proteinExistence type="predicted"/>
<dbReference type="Proteomes" id="UP000825123">
    <property type="component" value="Chromosome"/>
</dbReference>